<dbReference type="RefSeq" id="WP_342470929.1">
    <property type="nucleotide sequence ID" value="NZ_JBHSNQ010000185.1"/>
</dbReference>
<organism evidence="1 2">
    <name type="scientific">Ureibacillus suwonensis</name>
    <dbReference type="NCBI Taxonomy" id="313007"/>
    <lineage>
        <taxon>Bacteria</taxon>
        <taxon>Bacillati</taxon>
        <taxon>Bacillota</taxon>
        <taxon>Bacilli</taxon>
        <taxon>Bacillales</taxon>
        <taxon>Caryophanaceae</taxon>
        <taxon>Ureibacillus</taxon>
    </lineage>
</organism>
<keyword evidence="2" id="KW-1185">Reference proteome</keyword>
<evidence type="ECO:0000313" key="1">
    <source>
        <dbReference type="EMBL" id="MFC5542949.1"/>
    </source>
</evidence>
<gene>
    <name evidence="1" type="ORF">ACFPOH_14665</name>
</gene>
<accession>A0ABW0RFB2</accession>
<evidence type="ECO:0008006" key="3">
    <source>
        <dbReference type="Google" id="ProtNLM"/>
    </source>
</evidence>
<evidence type="ECO:0000313" key="2">
    <source>
        <dbReference type="Proteomes" id="UP001595978"/>
    </source>
</evidence>
<name>A0ABW0RFB2_9BACL</name>
<protein>
    <recommendedName>
        <fullName evidence="3">NodB homology domain-containing protein</fullName>
    </recommendedName>
</protein>
<sequence>MFRKLFIALFIMAIIFLVYPQKNSLISVFRMTDEPLVISKGNYGQSLIIEISFTHDGFPEWLESLNAPYPILMLDASWIERSPKLVEVIQKKNIPAGLLGGLGKEEYSIEAFKKEVEVYEKYFGKKPLWFMTRDYEFPENLKQAVFNEEINLLSPSHIYDEGKKYNDVKGAIVSIQLHEQTKPDFKKLSEFMKTHKFISLEENIFGYSIKSTKMP</sequence>
<dbReference type="EMBL" id="JBHSNQ010000185">
    <property type="protein sequence ID" value="MFC5542949.1"/>
    <property type="molecule type" value="Genomic_DNA"/>
</dbReference>
<dbReference type="Proteomes" id="UP001595978">
    <property type="component" value="Unassembled WGS sequence"/>
</dbReference>
<proteinExistence type="predicted"/>
<comment type="caution">
    <text evidence="1">The sequence shown here is derived from an EMBL/GenBank/DDBJ whole genome shotgun (WGS) entry which is preliminary data.</text>
</comment>
<reference evidence="2" key="1">
    <citation type="journal article" date="2019" name="Int. J. Syst. Evol. Microbiol.">
        <title>The Global Catalogue of Microorganisms (GCM) 10K type strain sequencing project: providing services to taxonomists for standard genome sequencing and annotation.</title>
        <authorList>
            <consortium name="The Broad Institute Genomics Platform"/>
            <consortium name="The Broad Institute Genome Sequencing Center for Infectious Disease"/>
            <person name="Wu L."/>
            <person name="Ma J."/>
        </authorList>
    </citation>
    <scope>NUCLEOTIDE SEQUENCE [LARGE SCALE GENOMIC DNA]</scope>
    <source>
        <strain evidence="2">CCUG 56331</strain>
    </source>
</reference>